<dbReference type="PANTHER" id="PTHR10989">
    <property type="entry name" value="ANDROGEN-INDUCED PROTEIN 1-RELATED"/>
    <property type="match status" value="1"/>
</dbReference>
<evidence type="ECO:0000256" key="3">
    <source>
        <dbReference type="ARBA" id="ARBA00009300"/>
    </source>
</evidence>
<gene>
    <name evidence="18" type="ORF">AMK59_12</name>
</gene>
<dbReference type="GO" id="GO:0012505">
    <property type="term" value="C:endomembrane system"/>
    <property type="evidence" value="ECO:0007669"/>
    <property type="project" value="UniProtKB-SubCell"/>
</dbReference>
<evidence type="ECO:0000256" key="13">
    <source>
        <dbReference type="ARBA" id="ARBA00049221"/>
    </source>
</evidence>
<accession>A0A0T6BHI3</accession>
<dbReference type="InterPro" id="IPR006838">
    <property type="entry name" value="ADTRP_AIG1"/>
</dbReference>
<comment type="catalytic activity">
    <reaction evidence="14">
        <text>13-(9Z-octadecenoyloxy)-octadecanoate + H2O = 13-hydroxy-octadecanoate + (9Z)-octadecenoate + H(+)</text>
        <dbReference type="Rhea" id="RHEA:52064"/>
        <dbReference type="ChEBI" id="CHEBI:15377"/>
        <dbReference type="ChEBI" id="CHEBI:15378"/>
        <dbReference type="ChEBI" id="CHEBI:30823"/>
        <dbReference type="ChEBI" id="CHEBI:136303"/>
        <dbReference type="ChEBI" id="CHEBI:136304"/>
    </reaction>
    <physiologicalReaction direction="left-to-right" evidence="14">
        <dbReference type="Rhea" id="RHEA:52065"/>
    </physiologicalReaction>
</comment>
<feature type="transmembrane region" description="Helical" evidence="17">
    <location>
        <begin position="146"/>
        <end position="165"/>
    </location>
</feature>
<comment type="catalytic activity">
    <reaction evidence="11">
        <text>12-(9Z-octadecenoyloxy)-octadecanoate + H2O = 12-hydroxyoctadecanoate + (9Z)-octadecenoate + H(+)</text>
        <dbReference type="Rhea" id="RHEA:52060"/>
        <dbReference type="ChEBI" id="CHEBI:15377"/>
        <dbReference type="ChEBI" id="CHEBI:15378"/>
        <dbReference type="ChEBI" id="CHEBI:30823"/>
        <dbReference type="ChEBI" id="CHEBI:84201"/>
        <dbReference type="ChEBI" id="CHEBI:136302"/>
    </reaction>
    <physiologicalReaction direction="left-to-right" evidence="11">
        <dbReference type="Rhea" id="RHEA:52061"/>
    </physiologicalReaction>
</comment>
<evidence type="ECO:0000256" key="16">
    <source>
        <dbReference type="ARBA" id="ARBA00049428"/>
    </source>
</evidence>
<evidence type="ECO:0000256" key="7">
    <source>
        <dbReference type="ARBA" id="ARBA00047368"/>
    </source>
</evidence>
<dbReference type="PANTHER" id="PTHR10989:SF16">
    <property type="entry name" value="AT02829P-RELATED"/>
    <property type="match status" value="1"/>
</dbReference>
<feature type="non-terminal residue" evidence="18">
    <location>
        <position position="1"/>
    </location>
</feature>
<comment type="caution">
    <text evidence="18">The sequence shown here is derived from an EMBL/GenBank/DDBJ whole genome shotgun (WGS) entry which is preliminary data.</text>
</comment>
<comment type="catalytic activity">
    <reaction evidence="13">
        <text>9-octadecanoyloxy-octadecanoate + H2O = 9-hydroxy-octadecanoate + octadecanoate + H(+)</text>
        <dbReference type="Rhea" id="RHEA:52096"/>
        <dbReference type="ChEBI" id="CHEBI:15377"/>
        <dbReference type="ChEBI" id="CHEBI:15378"/>
        <dbReference type="ChEBI" id="CHEBI:25629"/>
        <dbReference type="ChEBI" id="CHEBI:136286"/>
        <dbReference type="ChEBI" id="CHEBI:136373"/>
    </reaction>
    <physiologicalReaction direction="left-to-right" evidence="13">
        <dbReference type="Rhea" id="RHEA:52097"/>
    </physiologicalReaction>
</comment>
<name>A0A0T6BHI3_9SCAR</name>
<evidence type="ECO:0000256" key="1">
    <source>
        <dbReference type="ARBA" id="ARBA00000923"/>
    </source>
</evidence>
<dbReference type="Pfam" id="PF04750">
    <property type="entry name" value="Far-17a_AIG1"/>
    <property type="match status" value="1"/>
</dbReference>
<evidence type="ECO:0008006" key="20">
    <source>
        <dbReference type="Google" id="ProtNLM"/>
    </source>
</evidence>
<comment type="subcellular location">
    <subcellularLocation>
        <location evidence="2">Endomembrane system</location>
        <topology evidence="2">Multi-pass membrane protein</topology>
    </subcellularLocation>
</comment>
<feature type="transmembrane region" description="Helical" evidence="17">
    <location>
        <begin position="108"/>
        <end position="126"/>
    </location>
</feature>
<feature type="transmembrane region" description="Helical" evidence="17">
    <location>
        <begin position="36"/>
        <end position="57"/>
    </location>
</feature>
<reference evidence="18 19" key="1">
    <citation type="submission" date="2015-09" db="EMBL/GenBank/DDBJ databases">
        <title>Draft genome of the scarab beetle Oryctes borbonicus.</title>
        <authorList>
            <person name="Meyer J.M."/>
            <person name="Markov G.V."/>
            <person name="Baskaran P."/>
            <person name="Herrmann M."/>
            <person name="Sommer R.J."/>
            <person name="Roedelsperger C."/>
        </authorList>
    </citation>
    <scope>NUCLEOTIDE SEQUENCE [LARGE SCALE GENOMIC DNA]</scope>
    <source>
        <strain evidence="18">OB123</strain>
        <tissue evidence="18">Whole animal</tissue>
    </source>
</reference>
<evidence type="ECO:0000256" key="12">
    <source>
        <dbReference type="ARBA" id="ARBA00048800"/>
    </source>
</evidence>
<organism evidence="18 19">
    <name type="scientific">Oryctes borbonicus</name>
    <dbReference type="NCBI Taxonomy" id="1629725"/>
    <lineage>
        <taxon>Eukaryota</taxon>
        <taxon>Metazoa</taxon>
        <taxon>Ecdysozoa</taxon>
        <taxon>Arthropoda</taxon>
        <taxon>Hexapoda</taxon>
        <taxon>Insecta</taxon>
        <taxon>Pterygota</taxon>
        <taxon>Neoptera</taxon>
        <taxon>Endopterygota</taxon>
        <taxon>Coleoptera</taxon>
        <taxon>Polyphaga</taxon>
        <taxon>Scarabaeiformia</taxon>
        <taxon>Scarabaeidae</taxon>
        <taxon>Dynastinae</taxon>
        <taxon>Oryctes</taxon>
    </lineage>
</organism>
<evidence type="ECO:0000256" key="11">
    <source>
        <dbReference type="ARBA" id="ARBA00048701"/>
    </source>
</evidence>
<comment type="catalytic activity">
    <reaction evidence="16">
        <text>12-(9Z-hexadecenoyloxy)-octadecanoate + H2O = 12-hydroxyoctadecanoate + (9Z)-hexadecenoate + H(+)</text>
        <dbReference type="Rhea" id="RHEA:52072"/>
        <dbReference type="ChEBI" id="CHEBI:15377"/>
        <dbReference type="ChEBI" id="CHEBI:15378"/>
        <dbReference type="ChEBI" id="CHEBI:32372"/>
        <dbReference type="ChEBI" id="CHEBI:84201"/>
        <dbReference type="ChEBI" id="CHEBI:136312"/>
    </reaction>
    <physiologicalReaction direction="left-to-right" evidence="16">
        <dbReference type="Rhea" id="RHEA:52073"/>
    </physiologicalReaction>
</comment>
<comment type="catalytic activity">
    <reaction evidence="12">
        <text>9-(9Z-octadecenoyloxy)-octadecanoate + H2O = 9-hydroxy-octadecanoate + (9Z)-octadecenoate + H(+)</text>
        <dbReference type="Rhea" id="RHEA:52048"/>
        <dbReference type="ChEBI" id="CHEBI:15377"/>
        <dbReference type="ChEBI" id="CHEBI:15378"/>
        <dbReference type="ChEBI" id="CHEBI:30823"/>
        <dbReference type="ChEBI" id="CHEBI:136282"/>
        <dbReference type="ChEBI" id="CHEBI:136286"/>
    </reaction>
    <physiologicalReaction direction="left-to-right" evidence="12">
        <dbReference type="Rhea" id="RHEA:52049"/>
    </physiologicalReaction>
</comment>
<feature type="non-terminal residue" evidence="18">
    <location>
        <position position="175"/>
    </location>
</feature>
<feature type="transmembrane region" description="Helical" evidence="17">
    <location>
        <begin position="77"/>
        <end position="96"/>
    </location>
</feature>
<evidence type="ECO:0000313" key="18">
    <source>
        <dbReference type="EMBL" id="KRT86619.1"/>
    </source>
</evidence>
<evidence type="ECO:0000256" key="4">
    <source>
        <dbReference type="ARBA" id="ARBA00022692"/>
    </source>
</evidence>
<comment type="catalytic activity">
    <reaction evidence="8">
        <text>13-octadecanoyloxy-octadecanoate + H2O = 13-hydroxy-octadecanoate + octadecanoate + H(+)</text>
        <dbReference type="Rhea" id="RHEA:52084"/>
        <dbReference type="ChEBI" id="CHEBI:15377"/>
        <dbReference type="ChEBI" id="CHEBI:15378"/>
        <dbReference type="ChEBI" id="CHEBI:25629"/>
        <dbReference type="ChEBI" id="CHEBI:136304"/>
        <dbReference type="ChEBI" id="CHEBI:136335"/>
    </reaction>
    <physiologicalReaction direction="left-to-right" evidence="8">
        <dbReference type="Rhea" id="RHEA:52085"/>
    </physiologicalReaction>
</comment>
<evidence type="ECO:0000256" key="14">
    <source>
        <dbReference type="ARBA" id="ARBA00049296"/>
    </source>
</evidence>
<protein>
    <recommendedName>
        <fullName evidence="20">Androgen-dependent TFPI-regulating protein</fullName>
    </recommendedName>
</protein>
<evidence type="ECO:0000256" key="10">
    <source>
        <dbReference type="ARBA" id="ARBA00048680"/>
    </source>
</evidence>
<comment type="similarity">
    <text evidence="3">Belongs to the AIG1 family.</text>
</comment>
<dbReference type="AlphaFoldDB" id="A0A0T6BHI3"/>
<evidence type="ECO:0000313" key="19">
    <source>
        <dbReference type="Proteomes" id="UP000051574"/>
    </source>
</evidence>
<comment type="catalytic activity">
    <reaction evidence="9">
        <text>9-hexadecanoyloxy-octadecanoate + H2O = 9-hydroxy-octadecanoate + hexadecanoate + H(+)</text>
        <dbReference type="Rhea" id="RHEA:52052"/>
        <dbReference type="ChEBI" id="CHEBI:7896"/>
        <dbReference type="ChEBI" id="CHEBI:15377"/>
        <dbReference type="ChEBI" id="CHEBI:15378"/>
        <dbReference type="ChEBI" id="CHEBI:83670"/>
        <dbReference type="ChEBI" id="CHEBI:136286"/>
    </reaction>
    <physiologicalReaction direction="left-to-right" evidence="9">
        <dbReference type="Rhea" id="RHEA:52053"/>
    </physiologicalReaction>
</comment>
<evidence type="ECO:0000256" key="8">
    <source>
        <dbReference type="ARBA" id="ARBA00047427"/>
    </source>
</evidence>
<comment type="catalytic activity">
    <reaction evidence="1">
        <text>9-(9Z-hexadecenoyloxy)-octadecanoate + H2O = (9Z)-hexadecenoate + 9-hydroxy-octadecanoate + H(+)</text>
        <dbReference type="Rhea" id="RHEA:52068"/>
        <dbReference type="ChEBI" id="CHEBI:15377"/>
        <dbReference type="ChEBI" id="CHEBI:15378"/>
        <dbReference type="ChEBI" id="CHEBI:32372"/>
        <dbReference type="ChEBI" id="CHEBI:136286"/>
        <dbReference type="ChEBI" id="CHEBI:136309"/>
    </reaction>
    <physiologicalReaction direction="left-to-right" evidence="1">
        <dbReference type="Rhea" id="RHEA:52069"/>
    </physiologicalReaction>
</comment>
<keyword evidence="5 17" id="KW-1133">Transmembrane helix</keyword>
<evidence type="ECO:0000256" key="17">
    <source>
        <dbReference type="SAM" id="Phobius"/>
    </source>
</evidence>
<dbReference type="OrthoDB" id="1898221at2759"/>
<comment type="catalytic activity">
    <reaction evidence="15">
        <text>13-(9Z-hexadecenoyloxy)-octadecanoate + H2O = 13-hydroxy-octadecanoate + (9Z)-hexadecenoate + H(+)</text>
        <dbReference type="Rhea" id="RHEA:52076"/>
        <dbReference type="ChEBI" id="CHEBI:15377"/>
        <dbReference type="ChEBI" id="CHEBI:15378"/>
        <dbReference type="ChEBI" id="CHEBI:32372"/>
        <dbReference type="ChEBI" id="CHEBI:136304"/>
        <dbReference type="ChEBI" id="CHEBI:136315"/>
    </reaction>
    <physiologicalReaction direction="left-to-right" evidence="15">
        <dbReference type="Rhea" id="RHEA:52077"/>
    </physiologicalReaction>
</comment>
<evidence type="ECO:0000256" key="9">
    <source>
        <dbReference type="ARBA" id="ARBA00047863"/>
    </source>
</evidence>
<proteinExistence type="inferred from homology"/>
<sequence length="175" mass="20569">LQSLYLLLAVFIDIVKLTDHGSKESKLFKKLEAIKTYFFSSLVFPTGLLVCAFFWSIFNINRELIYPQDFDSVVPVWVNHSMHSAIVALPFIEILFQKEVSSFKSAIKGMTIFTILYNTTYFLTYYQSSRWLYKVFYIFNWPERVAFVVGIYLVSALILWLGVIIQKRIINKKYQ</sequence>
<evidence type="ECO:0000256" key="5">
    <source>
        <dbReference type="ARBA" id="ARBA00022989"/>
    </source>
</evidence>
<evidence type="ECO:0000256" key="6">
    <source>
        <dbReference type="ARBA" id="ARBA00023136"/>
    </source>
</evidence>
<keyword evidence="6 17" id="KW-0472">Membrane</keyword>
<keyword evidence="4 17" id="KW-0812">Transmembrane</keyword>
<dbReference type="GO" id="GO:0016020">
    <property type="term" value="C:membrane"/>
    <property type="evidence" value="ECO:0007669"/>
    <property type="project" value="InterPro"/>
</dbReference>
<evidence type="ECO:0000256" key="2">
    <source>
        <dbReference type="ARBA" id="ARBA00004127"/>
    </source>
</evidence>
<keyword evidence="19" id="KW-1185">Reference proteome</keyword>
<comment type="catalytic activity">
    <reaction evidence="10">
        <text>12-octadecanoyloxy-octadecanoate + H2O = 12-hydroxyoctadecanoate + octadecanoate + H(+)</text>
        <dbReference type="Rhea" id="RHEA:52080"/>
        <dbReference type="ChEBI" id="CHEBI:15377"/>
        <dbReference type="ChEBI" id="CHEBI:15378"/>
        <dbReference type="ChEBI" id="CHEBI:25629"/>
        <dbReference type="ChEBI" id="CHEBI:84201"/>
        <dbReference type="ChEBI" id="CHEBI:136330"/>
    </reaction>
    <physiologicalReaction direction="left-to-right" evidence="10">
        <dbReference type="Rhea" id="RHEA:52081"/>
    </physiologicalReaction>
</comment>
<evidence type="ECO:0000256" key="15">
    <source>
        <dbReference type="ARBA" id="ARBA00049322"/>
    </source>
</evidence>
<dbReference type="Proteomes" id="UP000051574">
    <property type="component" value="Unassembled WGS sequence"/>
</dbReference>
<comment type="catalytic activity">
    <reaction evidence="7">
        <text>12-hexadecanoyloxy-octadecanoate + H2O = 12-hydroxyoctadecanoate + hexadecanoate + H(+)</text>
        <dbReference type="Rhea" id="RHEA:52056"/>
        <dbReference type="ChEBI" id="CHEBI:7896"/>
        <dbReference type="ChEBI" id="CHEBI:15377"/>
        <dbReference type="ChEBI" id="CHEBI:15378"/>
        <dbReference type="ChEBI" id="CHEBI:83677"/>
        <dbReference type="ChEBI" id="CHEBI:84201"/>
    </reaction>
    <physiologicalReaction direction="left-to-right" evidence="7">
        <dbReference type="Rhea" id="RHEA:52057"/>
    </physiologicalReaction>
</comment>
<dbReference type="EMBL" id="LJIG01000321">
    <property type="protein sequence ID" value="KRT86619.1"/>
    <property type="molecule type" value="Genomic_DNA"/>
</dbReference>